<dbReference type="PANTHER" id="PTHR10057:SF0">
    <property type="entry name" value="TRANSLOCATOR PROTEIN"/>
    <property type="match status" value="1"/>
</dbReference>
<evidence type="ECO:0000256" key="4">
    <source>
        <dbReference type="ARBA" id="ARBA00022989"/>
    </source>
</evidence>
<dbReference type="Gene3D" id="1.20.1260.100">
    <property type="entry name" value="TspO/MBR protein"/>
    <property type="match status" value="1"/>
</dbReference>
<evidence type="ECO:0000256" key="5">
    <source>
        <dbReference type="ARBA" id="ARBA00023136"/>
    </source>
</evidence>
<dbReference type="RefSeq" id="WP_065013924.1">
    <property type="nucleotide sequence ID" value="NZ_LZKJ01000078.1"/>
</dbReference>
<sequence length="190" mass="20916">MFRREATTLLATTAAVIATSTVGGLATRPAIQSIWYVQLRKPSYQPPRLVFPIVWPALYADIAIVSATSVDALRGIGEDRKRRGYVVALLLNLLLNGSWSWVFFDRHHLGASTALNVALTASSADLTRRAIDARGKRGAALAVYPLWCAFATLLSGHIWMLNRRRAQLSRNRDRTSGDGTGHASYLPKTR</sequence>
<accession>A0A1A2ZFJ8</accession>
<dbReference type="InterPro" id="IPR004307">
    <property type="entry name" value="TspO_MBR"/>
</dbReference>
<keyword evidence="4 7" id="KW-1133">Transmembrane helix</keyword>
<dbReference type="OrthoDB" id="9795496at2"/>
<feature type="region of interest" description="Disordered" evidence="6">
    <location>
        <begin position="170"/>
        <end position="190"/>
    </location>
</feature>
<dbReference type="PIRSF" id="PIRSF005859">
    <property type="entry name" value="PBR"/>
    <property type="match status" value="1"/>
</dbReference>
<dbReference type="AlphaFoldDB" id="A0A1A2ZFJ8"/>
<gene>
    <name evidence="8" type="ORF">A5707_17890</name>
</gene>
<dbReference type="InterPro" id="IPR038330">
    <property type="entry name" value="TspO/MBR-related_sf"/>
</dbReference>
<keyword evidence="3 7" id="KW-0812">Transmembrane</keyword>
<dbReference type="Pfam" id="PF03073">
    <property type="entry name" value="TspO_MBR"/>
    <property type="match status" value="1"/>
</dbReference>
<comment type="caution">
    <text evidence="8">The sequence shown here is derived from an EMBL/GenBank/DDBJ whole genome shotgun (WGS) entry which is preliminary data.</text>
</comment>
<evidence type="ECO:0000256" key="7">
    <source>
        <dbReference type="SAM" id="Phobius"/>
    </source>
</evidence>
<dbReference type="PANTHER" id="PTHR10057">
    <property type="entry name" value="PERIPHERAL-TYPE BENZODIAZEPINE RECEPTOR"/>
    <property type="match status" value="1"/>
</dbReference>
<evidence type="ECO:0000256" key="1">
    <source>
        <dbReference type="ARBA" id="ARBA00004141"/>
    </source>
</evidence>
<reference evidence="9" key="1">
    <citation type="submission" date="2016-06" db="EMBL/GenBank/DDBJ databases">
        <authorList>
            <person name="Sutton G."/>
            <person name="Brinkac L."/>
            <person name="Sanka R."/>
            <person name="Adams M."/>
            <person name="Lau E."/>
            <person name="Sam S."/>
            <person name="Sreng N."/>
            <person name="Him V."/>
            <person name="Kerleguer A."/>
            <person name="Cheng S."/>
        </authorList>
    </citation>
    <scope>NUCLEOTIDE SEQUENCE [LARGE SCALE GENOMIC DNA]</scope>
    <source>
        <strain evidence="9">E861</strain>
    </source>
</reference>
<feature type="transmembrane region" description="Helical" evidence="7">
    <location>
        <begin position="85"/>
        <end position="104"/>
    </location>
</feature>
<comment type="subcellular location">
    <subcellularLocation>
        <location evidence="1">Membrane</location>
        <topology evidence="1">Multi-pass membrane protein</topology>
    </subcellularLocation>
</comment>
<evidence type="ECO:0000256" key="3">
    <source>
        <dbReference type="ARBA" id="ARBA00022692"/>
    </source>
</evidence>
<name>A0A1A2ZFJ8_9MYCO</name>
<dbReference type="EMBL" id="LZKJ01000078">
    <property type="protein sequence ID" value="OBI48277.1"/>
    <property type="molecule type" value="Genomic_DNA"/>
</dbReference>
<keyword evidence="5 7" id="KW-0472">Membrane</keyword>
<feature type="transmembrane region" description="Helical" evidence="7">
    <location>
        <begin position="142"/>
        <end position="162"/>
    </location>
</feature>
<evidence type="ECO:0000256" key="6">
    <source>
        <dbReference type="SAM" id="MobiDB-lite"/>
    </source>
</evidence>
<protein>
    <submittedName>
        <fullName evidence="8">TspO protein</fullName>
    </submittedName>
</protein>
<evidence type="ECO:0000256" key="2">
    <source>
        <dbReference type="ARBA" id="ARBA00007524"/>
    </source>
</evidence>
<dbReference type="CDD" id="cd15904">
    <property type="entry name" value="TSPO_MBR"/>
    <property type="match status" value="1"/>
</dbReference>
<proteinExistence type="inferred from homology"/>
<organism evidence="8 9">
    <name type="scientific">Mycobacterium kyorinense</name>
    <dbReference type="NCBI Taxonomy" id="487514"/>
    <lineage>
        <taxon>Bacteria</taxon>
        <taxon>Bacillati</taxon>
        <taxon>Actinomycetota</taxon>
        <taxon>Actinomycetes</taxon>
        <taxon>Mycobacteriales</taxon>
        <taxon>Mycobacteriaceae</taxon>
        <taxon>Mycobacterium</taxon>
    </lineage>
</organism>
<dbReference type="GO" id="GO:0016020">
    <property type="term" value="C:membrane"/>
    <property type="evidence" value="ECO:0007669"/>
    <property type="project" value="UniProtKB-SubCell"/>
</dbReference>
<dbReference type="FunFam" id="1.20.1260.100:FF:000001">
    <property type="entry name" value="translocator protein 2"/>
    <property type="match status" value="1"/>
</dbReference>
<comment type="similarity">
    <text evidence="2">Belongs to the TspO/BZRP family.</text>
</comment>
<dbReference type="Proteomes" id="UP000093592">
    <property type="component" value="Unassembled WGS sequence"/>
</dbReference>
<evidence type="ECO:0000313" key="9">
    <source>
        <dbReference type="Proteomes" id="UP000093592"/>
    </source>
</evidence>
<dbReference type="GO" id="GO:0033013">
    <property type="term" value="P:tetrapyrrole metabolic process"/>
    <property type="evidence" value="ECO:0007669"/>
    <property type="project" value="UniProtKB-ARBA"/>
</dbReference>
<feature type="transmembrane region" description="Helical" evidence="7">
    <location>
        <begin position="50"/>
        <end position="73"/>
    </location>
</feature>
<evidence type="ECO:0000313" key="8">
    <source>
        <dbReference type="EMBL" id="OBI48277.1"/>
    </source>
</evidence>